<accession>A0A4S3MQZ0</accession>
<keyword evidence="1" id="KW-1133">Transmembrane helix</keyword>
<evidence type="ECO:0000259" key="2">
    <source>
        <dbReference type="Pfam" id="PF11127"/>
    </source>
</evidence>
<reference evidence="3 4" key="1">
    <citation type="submission" date="2019-04" db="EMBL/GenBank/DDBJ databases">
        <title>Draft genome sequence of Gemmobacter aestuarii sp. nov.</title>
        <authorList>
            <person name="Hameed A."/>
            <person name="Lin S.-Y."/>
            <person name="Shahina M."/>
            <person name="Lai W.-A."/>
            <person name="Young C.-C."/>
        </authorList>
    </citation>
    <scope>NUCLEOTIDE SEQUENCE [LARGE SCALE GENOMIC DNA]</scope>
    <source>
        <strain evidence="3 4">CC-PW-75</strain>
    </source>
</reference>
<feature type="domain" description="Inner membrane protein YgaP-like transmembrane" evidence="2">
    <location>
        <begin position="3"/>
        <end position="66"/>
    </location>
</feature>
<dbReference type="Pfam" id="PF11127">
    <property type="entry name" value="YgaP-like_TM"/>
    <property type="match status" value="1"/>
</dbReference>
<evidence type="ECO:0000313" key="4">
    <source>
        <dbReference type="Proteomes" id="UP000309450"/>
    </source>
</evidence>
<dbReference type="OrthoDB" id="9804804at2"/>
<organism evidence="3 4">
    <name type="scientific">Aliigemmobacter aestuarii</name>
    <dbReference type="NCBI Taxonomy" id="1445661"/>
    <lineage>
        <taxon>Bacteria</taxon>
        <taxon>Pseudomonadati</taxon>
        <taxon>Pseudomonadota</taxon>
        <taxon>Alphaproteobacteria</taxon>
        <taxon>Rhodobacterales</taxon>
        <taxon>Paracoccaceae</taxon>
        <taxon>Aliigemmobacter</taxon>
    </lineage>
</organism>
<evidence type="ECO:0000313" key="3">
    <source>
        <dbReference type="EMBL" id="THD84195.1"/>
    </source>
</evidence>
<name>A0A4S3MQZ0_9RHOB</name>
<comment type="caution">
    <text evidence="3">The sequence shown here is derived from an EMBL/GenBank/DDBJ whole genome shotgun (WGS) entry which is preliminary data.</text>
</comment>
<evidence type="ECO:0000256" key="1">
    <source>
        <dbReference type="SAM" id="Phobius"/>
    </source>
</evidence>
<feature type="transmembrane region" description="Helical" evidence="1">
    <location>
        <begin position="35"/>
        <end position="58"/>
    </location>
</feature>
<keyword evidence="4" id="KW-1185">Reference proteome</keyword>
<proteinExistence type="predicted"/>
<dbReference type="Proteomes" id="UP000309450">
    <property type="component" value="Unassembled WGS sequence"/>
</dbReference>
<dbReference type="RefSeq" id="WP_136392577.1">
    <property type="nucleotide sequence ID" value="NZ_SSND01000001.1"/>
</dbReference>
<gene>
    <name evidence="3" type="ORF">E7811_00065</name>
</gene>
<keyword evidence="1" id="KW-0812">Transmembrane</keyword>
<protein>
    <submittedName>
        <fullName evidence="3">DUF2892 domain-containing protein</fullName>
    </submittedName>
</protein>
<keyword evidence="1" id="KW-0472">Membrane</keyword>
<feature type="transmembrane region" description="Helical" evidence="1">
    <location>
        <begin position="12"/>
        <end position="29"/>
    </location>
</feature>
<sequence>MLKTNVGGIDRILRIVVGLALLAGFFLNADASMRWLYLIGIIPLATGLMGSCPAYSIFGINTCPMKK</sequence>
<dbReference type="EMBL" id="SSND01000001">
    <property type="protein sequence ID" value="THD84195.1"/>
    <property type="molecule type" value="Genomic_DNA"/>
</dbReference>
<dbReference type="AlphaFoldDB" id="A0A4S3MQZ0"/>
<dbReference type="InterPro" id="IPR021309">
    <property type="entry name" value="YgaP-like_TM"/>
</dbReference>